<evidence type="ECO:0000313" key="9">
    <source>
        <dbReference type="EMBL" id="AGA31203.1"/>
    </source>
</evidence>
<sequence>MPLTLRWEDIALRLALTVIAGALVGINRSEGGHAAGLRTTLLVCLAASVAMIQMNLLLPMAGKTPESFAALDLMRLPLGILTGMGFIGGGAILRRGDMVHGITTAATLWLVTIIGLCLGGGQLGLGITALGLALLILWGFKWLESHLPLVHNARLGVVVGADGPSEGELHAMLLQAGFEIASWGVTTKRCTAGFHRTVRCEIRWRGRPRDLRTPDFVGQMARMSGVKALRWEA</sequence>
<dbReference type="InterPro" id="IPR049177">
    <property type="entry name" value="MgtC_SapB_SrpB_YhiD_N"/>
</dbReference>
<feature type="domain" description="MgtC/SapB/SrpB/YhiD N-terminal" evidence="8">
    <location>
        <begin position="14"/>
        <end position="145"/>
    </location>
</feature>
<comment type="subcellular location">
    <subcellularLocation>
        <location evidence="1">Cell membrane</location>
        <topology evidence="1">Multi-pass membrane protein</topology>
    </subcellularLocation>
</comment>
<keyword evidence="10" id="KW-1185">Reference proteome</keyword>
<dbReference type="KEGG" id="saci:Sinac_7152"/>
<evidence type="ECO:0000256" key="3">
    <source>
        <dbReference type="ARBA" id="ARBA00022475"/>
    </source>
</evidence>
<keyword evidence="4 7" id="KW-0812">Transmembrane</keyword>
<protein>
    <submittedName>
        <fullName evidence="9">Putative membrane protein</fullName>
    </submittedName>
</protein>
<feature type="transmembrane region" description="Helical" evidence="7">
    <location>
        <begin position="105"/>
        <end position="138"/>
    </location>
</feature>
<dbReference type="AlphaFoldDB" id="L0DQI8"/>
<evidence type="ECO:0000259" key="8">
    <source>
        <dbReference type="Pfam" id="PF02308"/>
    </source>
</evidence>
<feature type="transmembrane region" description="Helical" evidence="7">
    <location>
        <begin position="12"/>
        <end position="29"/>
    </location>
</feature>
<evidence type="ECO:0000313" key="10">
    <source>
        <dbReference type="Proteomes" id="UP000010798"/>
    </source>
</evidence>
<feature type="transmembrane region" description="Helical" evidence="7">
    <location>
        <begin position="73"/>
        <end position="93"/>
    </location>
</feature>
<dbReference type="EMBL" id="CP003364">
    <property type="protein sequence ID" value="AGA31203.1"/>
    <property type="molecule type" value="Genomic_DNA"/>
</dbReference>
<dbReference type="OrthoDB" id="9811198at2"/>
<accession>L0DQI8</accession>
<reference evidence="9 10" key="1">
    <citation type="submission" date="2012-02" db="EMBL/GenBank/DDBJ databases">
        <title>Complete sequence of chromosome of Singulisphaera acidiphila DSM 18658.</title>
        <authorList>
            <consortium name="US DOE Joint Genome Institute (JGI-PGF)"/>
            <person name="Lucas S."/>
            <person name="Copeland A."/>
            <person name="Lapidus A."/>
            <person name="Glavina del Rio T."/>
            <person name="Dalin E."/>
            <person name="Tice H."/>
            <person name="Bruce D."/>
            <person name="Goodwin L."/>
            <person name="Pitluck S."/>
            <person name="Peters L."/>
            <person name="Ovchinnikova G."/>
            <person name="Chertkov O."/>
            <person name="Kyrpides N."/>
            <person name="Mavromatis K."/>
            <person name="Ivanova N."/>
            <person name="Brettin T."/>
            <person name="Detter J.C."/>
            <person name="Han C."/>
            <person name="Larimer F."/>
            <person name="Land M."/>
            <person name="Hauser L."/>
            <person name="Markowitz V."/>
            <person name="Cheng J.-F."/>
            <person name="Hugenholtz P."/>
            <person name="Woyke T."/>
            <person name="Wu D."/>
            <person name="Tindall B."/>
            <person name="Pomrenke H."/>
            <person name="Brambilla E."/>
            <person name="Klenk H.-P."/>
            <person name="Eisen J.A."/>
        </authorList>
    </citation>
    <scope>NUCLEOTIDE SEQUENCE [LARGE SCALE GENOMIC DNA]</scope>
    <source>
        <strain evidence="10">ATCC BAA-1392 / DSM 18658 / VKM B-2454 / MOB10</strain>
    </source>
</reference>
<evidence type="ECO:0000256" key="5">
    <source>
        <dbReference type="ARBA" id="ARBA00022989"/>
    </source>
</evidence>
<dbReference type="PANTHER" id="PTHR33778:SF1">
    <property type="entry name" value="MAGNESIUM TRANSPORTER YHID-RELATED"/>
    <property type="match status" value="1"/>
</dbReference>
<dbReference type="STRING" id="886293.Sinac_7152"/>
<dbReference type="RefSeq" id="WP_015250274.1">
    <property type="nucleotide sequence ID" value="NC_019892.1"/>
</dbReference>
<dbReference type="HOGENOM" id="CLU_079292_0_2_0"/>
<dbReference type="PRINTS" id="PR01837">
    <property type="entry name" value="MGTCSAPBPROT"/>
</dbReference>
<keyword evidence="6 7" id="KW-0472">Membrane</keyword>
<evidence type="ECO:0000256" key="1">
    <source>
        <dbReference type="ARBA" id="ARBA00004651"/>
    </source>
</evidence>
<evidence type="ECO:0000256" key="4">
    <source>
        <dbReference type="ARBA" id="ARBA00022692"/>
    </source>
</evidence>
<evidence type="ECO:0000256" key="6">
    <source>
        <dbReference type="ARBA" id="ARBA00023136"/>
    </source>
</evidence>
<dbReference type="InterPro" id="IPR003416">
    <property type="entry name" value="MgtC/SapB/SrpB/YhiD_fam"/>
</dbReference>
<organism evidence="9 10">
    <name type="scientific">Singulisphaera acidiphila (strain ATCC BAA-1392 / DSM 18658 / VKM B-2454 / MOB10)</name>
    <dbReference type="NCBI Taxonomy" id="886293"/>
    <lineage>
        <taxon>Bacteria</taxon>
        <taxon>Pseudomonadati</taxon>
        <taxon>Planctomycetota</taxon>
        <taxon>Planctomycetia</taxon>
        <taxon>Isosphaerales</taxon>
        <taxon>Isosphaeraceae</taxon>
        <taxon>Singulisphaera</taxon>
    </lineage>
</organism>
<keyword evidence="5 7" id="KW-1133">Transmembrane helix</keyword>
<name>L0DQI8_SINAD</name>
<comment type="similarity">
    <text evidence="2">Belongs to the MgtC/SapB family.</text>
</comment>
<evidence type="ECO:0000256" key="7">
    <source>
        <dbReference type="SAM" id="Phobius"/>
    </source>
</evidence>
<dbReference type="GO" id="GO:0005886">
    <property type="term" value="C:plasma membrane"/>
    <property type="evidence" value="ECO:0007669"/>
    <property type="project" value="UniProtKB-SubCell"/>
</dbReference>
<keyword evidence="3" id="KW-1003">Cell membrane</keyword>
<feature type="transmembrane region" description="Helical" evidence="7">
    <location>
        <begin position="41"/>
        <end position="61"/>
    </location>
</feature>
<dbReference type="Proteomes" id="UP000010798">
    <property type="component" value="Chromosome"/>
</dbReference>
<dbReference type="PANTHER" id="PTHR33778">
    <property type="entry name" value="PROTEIN MGTC"/>
    <property type="match status" value="1"/>
</dbReference>
<gene>
    <name evidence="9" type="ordered locus">Sinac_7152</name>
</gene>
<dbReference type="Pfam" id="PF02308">
    <property type="entry name" value="MgtC"/>
    <property type="match status" value="1"/>
</dbReference>
<dbReference type="eggNOG" id="COG1285">
    <property type="taxonomic scope" value="Bacteria"/>
</dbReference>
<proteinExistence type="inferred from homology"/>
<evidence type="ECO:0000256" key="2">
    <source>
        <dbReference type="ARBA" id="ARBA00009298"/>
    </source>
</evidence>